<dbReference type="STRING" id="568069.A0A1J1IKK7"/>
<dbReference type="AlphaFoldDB" id="A0A1J1IKK7"/>
<name>A0A1J1IKK7_9DIPT</name>
<proteinExistence type="predicted"/>
<organism evidence="2 3">
    <name type="scientific">Clunio marinus</name>
    <dbReference type="NCBI Taxonomy" id="568069"/>
    <lineage>
        <taxon>Eukaryota</taxon>
        <taxon>Metazoa</taxon>
        <taxon>Ecdysozoa</taxon>
        <taxon>Arthropoda</taxon>
        <taxon>Hexapoda</taxon>
        <taxon>Insecta</taxon>
        <taxon>Pterygota</taxon>
        <taxon>Neoptera</taxon>
        <taxon>Endopterygota</taxon>
        <taxon>Diptera</taxon>
        <taxon>Nematocera</taxon>
        <taxon>Chironomoidea</taxon>
        <taxon>Chironomidae</taxon>
        <taxon>Clunio</taxon>
    </lineage>
</organism>
<feature type="compositionally biased region" description="Polar residues" evidence="1">
    <location>
        <begin position="44"/>
        <end position="63"/>
    </location>
</feature>
<sequence length="151" mass="16986">MHSNRIFHSSQRSNQGKSIQVKKDNSFLRIGSLRIGSLLGVNTKIPQSPHHQQIRSNRVSAPPSSFDIKLHKNWGSADNVLPHSGQETMGPPKYSVKKRRQKRDLPDFPLPMMECHSMPTTPNLEGRHKSTDGSSDHDSDSNYGFDNNWGS</sequence>
<keyword evidence="3" id="KW-1185">Reference proteome</keyword>
<protein>
    <submittedName>
        <fullName evidence="2">CLUMA_CG013571, isoform A</fullName>
    </submittedName>
</protein>
<dbReference type="Proteomes" id="UP000183832">
    <property type="component" value="Unassembled WGS sequence"/>
</dbReference>
<reference evidence="2 3" key="1">
    <citation type="submission" date="2015-04" db="EMBL/GenBank/DDBJ databases">
        <authorList>
            <person name="Syromyatnikov M.Y."/>
            <person name="Popov V.N."/>
        </authorList>
    </citation>
    <scope>NUCLEOTIDE SEQUENCE [LARGE SCALE GENOMIC DNA]</scope>
</reference>
<dbReference type="OrthoDB" id="60433at2759"/>
<feature type="compositionally biased region" description="Polar residues" evidence="1">
    <location>
        <begin position="1"/>
        <end position="18"/>
    </location>
</feature>
<dbReference type="EMBL" id="CVRI01000054">
    <property type="protein sequence ID" value="CRL00298.1"/>
    <property type="molecule type" value="Genomic_DNA"/>
</dbReference>
<evidence type="ECO:0000313" key="3">
    <source>
        <dbReference type="Proteomes" id="UP000183832"/>
    </source>
</evidence>
<feature type="compositionally biased region" description="Polar residues" evidence="1">
    <location>
        <begin position="142"/>
        <end position="151"/>
    </location>
</feature>
<feature type="compositionally biased region" description="Basic and acidic residues" evidence="1">
    <location>
        <begin position="125"/>
        <end position="140"/>
    </location>
</feature>
<evidence type="ECO:0000313" key="2">
    <source>
        <dbReference type="EMBL" id="CRL00298.1"/>
    </source>
</evidence>
<gene>
    <name evidence="2" type="primary">similar to AGAP005008-PB</name>
    <name evidence="2" type="ORF">CLUMA_CG013571</name>
</gene>
<evidence type="ECO:0000256" key="1">
    <source>
        <dbReference type="SAM" id="MobiDB-lite"/>
    </source>
</evidence>
<accession>A0A1J1IKK7</accession>
<feature type="region of interest" description="Disordered" evidence="1">
    <location>
        <begin position="44"/>
        <end position="151"/>
    </location>
</feature>
<feature type="region of interest" description="Disordered" evidence="1">
    <location>
        <begin position="1"/>
        <end position="20"/>
    </location>
</feature>